<comment type="similarity">
    <text evidence="2">Belongs to the major facilitator superfamily. Sugar transporter (TC 2.A.1.1) family.</text>
</comment>
<evidence type="ECO:0000256" key="2">
    <source>
        <dbReference type="ARBA" id="ARBA00010992"/>
    </source>
</evidence>
<dbReference type="SUPFAM" id="SSF103473">
    <property type="entry name" value="MFS general substrate transporter"/>
    <property type="match status" value="1"/>
</dbReference>
<sequence>MAPKAAHAAEKLETALDYSNVPTFWKRKNGLLLYFVLTSSFFSSLASGLDGSMTNAMQLLPIWQDEFGHPTGSALGLFGASTGIGGVIPLIFLNWLPDYLGRKWPTVIGAVIIIGSAIMQTFSTSLNMFIGAKMILGFGTSVVQMGAPVLITELSHPKERAIVTSLYNTSVVLGYVIGAWVTFGSIKIDGQWQWKLPTLLQAVPSLYQLAMIYFSPESPRWLVAHGRPDEAFRILIKYHGEEKEDSTLVRTEFDEIKEAIALDSENNLTWKQFFSSTPNMKRIAICTAVAVFSQSTGNLLVSNYLSPILKQTGLDSEFESTLINGMVTLWSYLISIICCFLMNTFRRRTFFLWGSGGTLVTFIVWTVGAQQFTENGNIAAGRLVIACIFFFQLFYVIAWQVLVVTYPLEICTYQMRAKMWSYVLLVIYVAQIFGNYVNPIGLENIGWKYYIYLCVWIAMIWIIVYFCFPETMGPTLEELEVIFDGPKERIQRDVEKIGMEKEKVDHEEVRVDEEGKL</sequence>
<accession>A0A8H7W6J8</accession>
<evidence type="ECO:0000256" key="1">
    <source>
        <dbReference type="ARBA" id="ARBA00004141"/>
    </source>
</evidence>
<dbReference type="FunFam" id="1.20.1250.20:FF:000134">
    <property type="entry name" value="MFS sugar transporter protein"/>
    <property type="match status" value="1"/>
</dbReference>
<feature type="domain" description="Major facilitator superfamily (MFS) profile" evidence="8">
    <location>
        <begin position="36"/>
        <end position="472"/>
    </location>
</feature>
<feature type="transmembrane region" description="Helical" evidence="7">
    <location>
        <begin position="420"/>
        <end position="437"/>
    </location>
</feature>
<keyword evidence="6 7" id="KW-0472">Membrane</keyword>
<evidence type="ECO:0000256" key="7">
    <source>
        <dbReference type="SAM" id="Phobius"/>
    </source>
</evidence>
<dbReference type="PANTHER" id="PTHR48022">
    <property type="entry name" value="PLASTIDIC GLUCOSE TRANSPORTER 4"/>
    <property type="match status" value="1"/>
</dbReference>
<keyword evidence="10" id="KW-1185">Reference proteome</keyword>
<dbReference type="InterPro" id="IPR020846">
    <property type="entry name" value="MFS_dom"/>
</dbReference>
<dbReference type="GO" id="GO:0016020">
    <property type="term" value="C:membrane"/>
    <property type="evidence" value="ECO:0007669"/>
    <property type="project" value="UniProtKB-SubCell"/>
</dbReference>
<keyword evidence="5 7" id="KW-1133">Transmembrane helix</keyword>
<dbReference type="InterPro" id="IPR005828">
    <property type="entry name" value="MFS_sugar_transport-like"/>
</dbReference>
<evidence type="ECO:0000256" key="4">
    <source>
        <dbReference type="ARBA" id="ARBA00022692"/>
    </source>
</evidence>
<dbReference type="GO" id="GO:0005351">
    <property type="term" value="F:carbohydrate:proton symporter activity"/>
    <property type="evidence" value="ECO:0007669"/>
    <property type="project" value="TreeGrafter"/>
</dbReference>
<evidence type="ECO:0000313" key="9">
    <source>
        <dbReference type="EMBL" id="KAG4417207.1"/>
    </source>
</evidence>
<feature type="transmembrane region" description="Helical" evidence="7">
    <location>
        <begin position="321"/>
        <end position="343"/>
    </location>
</feature>
<evidence type="ECO:0000256" key="6">
    <source>
        <dbReference type="ARBA" id="ARBA00023136"/>
    </source>
</evidence>
<dbReference type="PANTHER" id="PTHR48022:SF64">
    <property type="entry name" value="MAJOR FACILITATOR SUPERFAMILY (MFS) PROFILE DOMAIN-CONTAINING PROTEIN"/>
    <property type="match status" value="1"/>
</dbReference>
<dbReference type="EMBL" id="JAFJYH010000161">
    <property type="protein sequence ID" value="KAG4417207.1"/>
    <property type="molecule type" value="Genomic_DNA"/>
</dbReference>
<dbReference type="InterPro" id="IPR050360">
    <property type="entry name" value="MFS_Sugar_Transporters"/>
</dbReference>
<comment type="caution">
    <text evidence="9">The sequence shown here is derived from an EMBL/GenBank/DDBJ whole genome shotgun (WGS) entry which is preliminary data.</text>
</comment>
<feature type="transmembrane region" description="Helical" evidence="7">
    <location>
        <begin position="449"/>
        <end position="468"/>
    </location>
</feature>
<proteinExistence type="inferred from homology"/>
<dbReference type="PROSITE" id="PS50850">
    <property type="entry name" value="MFS"/>
    <property type="match status" value="1"/>
</dbReference>
<organism evidence="9 10">
    <name type="scientific">Cadophora malorum</name>
    <dbReference type="NCBI Taxonomy" id="108018"/>
    <lineage>
        <taxon>Eukaryota</taxon>
        <taxon>Fungi</taxon>
        <taxon>Dikarya</taxon>
        <taxon>Ascomycota</taxon>
        <taxon>Pezizomycotina</taxon>
        <taxon>Leotiomycetes</taxon>
        <taxon>Helotiales</taxon>
        <taxon>Ploettnerulaceae</taxon>
        <taxon>Cadophora</taxon>
    </lineage>
</organism>
<dbReference type="OrthoDB" id="6133115at2759"/>
<protein>
    <recommendedName>
        <fullName evidence="8">Major facilitator superfamily (MFS) profile domain-containing protein</fullName>
    </recommendedName>
</protein>
<dbReference type="Pfam" id="PF00083">
    <property type="entry name" value="Sugar_tr"/>
    <property type="match status" value="1"/>
</dbReference>
<feature type="transmembrane region" description="Helical" evidence="7">
    <location>
        <begin position="104"/>
        <end position="122"/>
    </location>
</feature>
<feature type="transmembrane region" description="Helical" evidence="7">
    <location>
        <begin position="283"/>
        <end position="301"/>
    </location>
</feature>
<feature type="transmembrane region" description="Helical" evidence="7">
    <location>
        <begin position="350"/>
        <end position="368"/>
    </location>
</feature>
<evidence type="ECO:0000256" key="3">
    <source>
        <dbReference type="ARBA" id="ARBA00022448"/>
    </source>
</evidence>
<gene>
    <name evidence="9" type="ORF">IFR04_009656</name>
</gene>
<keyword evidence="3" id="KW-0813">Transport</keyword>
<reference evidence="9" key="1">
    <citation type="submission" date="2021-02" db="EMBL/GenBank/DDBJ databases">
        <title>Genome sequence Cadophora malorum strain M34.</title>
        <authorList>
            <person name="Stefanovic E."/>
            <person name="Vu D."/>
            <person name="Scully C."/>
            <person name="Dijksterhuis J."/>
            <person name="Roader J."/>
            <person name="Houbraken J."/>
        </authorList>
    </citation>
    <scope>NUCLEOTIDE SEQUENCE</scope>
    <source>
        <strain evidence="9">M34</strain>
    </source>
</reference>
<feature type="transmembrane region" description="Helical" evidence="7">
    <location>
        <begin position="166"/>
        <end position="186"/>
    </location>
</feature>
<dbReference type="InterPro" id="IPR036259">
    <property type="entry name" value="MFS_trans_sf"/>
</dbReference>
<keyword evidence="4 7" id="KW-0812">Transmembrane</keyword>
<dbReference type="Proteomes" id="UP000664132">
    <property type="component" value="Unassembled WGS sequence"/>
</dbReference>
<dbReference type="AlphaFoldDB" id="A0A8H7W6J8"/>
<dbReference type="Gene3D" id="1.20.1250.20">
    <property type="entry name" value="MFS general substrate transporter like domains"/>
    <property type="match status" value="1"/>
</dbReference>
<feature type="transmembrane region" description="Helical" evidence="7">
    <location>
        <begin position="31"/>
        <end position="49"/>
    </location>
</feature>
<feature type="transmembrane region" description="Helical" evidence="7">
    <location>
        <begin position="69"/>
        <end position="92"/>
    </location>
</feature>
<comment type="subcellular location">
    <subcellularLocation>
        <location evidence="1">Membrane</location>
        <topology evidence="1">Multi-pass membrane protein</topology>
    </subcellularLocation>
</comment>
<name>A0A8H7W6J8_9HELO</name>
<evidence type="ECO:0000259" key="8">
    <source>
        <dbReference type="PROSITE" id="PS50850"/>
    </source>
</evidence>
<evidence type="ECO:0000256" key="5">
    <source>
        <dbReference type="ARBA" id="ARBA00022989"/>
    </source>
</evidence>
<feature type="transmembrane region" description="Helical" evidence="7">
    <location>
        <begin position="380"/>
        <end position="408"/>
    </location>
</feature>
<evidence type="ECO:0000313" key="10">
    <source>
        <dbReference type="Proteomes" id="UP000664132"/>
    </source>
</evidence>